<proteinExistence type="predicted"/>
<accession>A0ACD3SLZ1</accession>
<name>A0ACD3SLZ1_9BURK</name>
<dbReference type="EMBL" id="AKCV02000025">
    <property type="protein sequence ID" value="TMS57191.1"/>
    <property type="molecule type" value="Genomic_DNA"/>
</dbReference>
<evidence type="ECO:0000313" key="1">
    <source>
        <dbReference type="EMBL" id="TMS57191.1"/>
    </source>
</evidence>
<organism evidence="1 2">
    <name type="scientific">Imbroritus primus</name>
    <dbReference type="NCBI Taxonomy" id="3058603"/>
    <lineage>
        <taxon>Bacteria</taxon>
        <taxon>Pseudomonadati</taxon>
        <taxon>Pseudomonadota</taxon>
        <taxon>Betaproteobacteria</taxon>
        <taxon>Burkholderiales</taxon>
        <taxon>Burkholderiaceae</taxon>
        <taxon>Imbroritus</taxon>
    </lineage>
</organism>
<reference evidence="1" key="1">
    <citation type="submission" date="2019-05" db="EMBL/GenBank/DDBJ databases">
        <title>Revised genome assembly of Burkholderiaceae (previously Ralstonia) sp. PBA.</title>
        <authorList>
            <person name="Gan H.M."/>
        </authorList>
    </citation>
    <scope>NUCLEOTIDE SEQUENCE</scope>
    <source>
        <strain evidence="1">PBA</strain>
    </source>
</reference>
<evidence type="ECO:0000313" key="2">
    <source>
        <dbReference type="Proteomes" id="UP000004277"/>
    </source>
</evidence>
<comment type="caution">
    <text evidence="1">The sequence shown here is derived from an EMBL/GenBank/DDBJ whole genome shotgun (WGS) entry which is preliminary data.</text>
</comment>
<gene>
    <name evidence="1" type="ORF">MW7_014655</name>
</gene>
<dbReference type="Proteomes" id="UP000004277">
    <property type="component" value="Unassembled WGS sequence"/>
</dbReference>
<protein>
    <submittedName>
        <fullName evidence="1">Uncharacterized protein</fullName>
    </submittedName>
</protein>
<keyword evidence="2" id="KW-1185">Reference proteome</keyword>
<sequence length="107" mass="11360">MKKYLMMMLAVFALGTGSLAAIGADLSAKETQAQDLRTQALKAQLQADKLTAEAVKLEKEIVEAEAKAQAKPGEKMRGYGVHACVMDCISGSNGGNLYSCRRACGAY</sequence>